<comment type="caution">
    <text evidence="10">The sequence shown here is derived from an EMBL/GenBank/DDBJ whole genome shotgun (WGS) entry which is preliminary data.</text>
</comment>
<dbReference type="PANTHER" id="PTHR42930:SF3">
    <property type="entry name" value="PHOSPHATE-SPECIFIC TRANSPORT SYSTEM ACCESSORY PROTEIN PHOU"/>
    <property type="match status" value="1"/>
</dbReference>
<dbReference type="EMBL" id="MWBQ01000085">
    <property type="protein sequence ID" value="OQA57893.1"/>
    <property type="molecule type" value="Genomic_DNA"/>
</dbReference>
<evidence type="ECO:0000256" key="6">
    <source>
        <dbReference type="ARBA" id="ARBA00022592"/>
    </source>
</evidence>
<dbReference type="InterPro" id="IPR026022">
    <property type="entry name" value="PhoU_dom"/>
</dbReference>
<evidence type="ECO:0000259" key="9">
    <source>
        <dbReference type="Pfam" id="PF01895"/>
    </source>
</evidence>
<dbReference type="GO" id="GO:0030643">
    <property type="term" value="P:intracellular phosphate ion homeostasis"/>
    <property type="evidence" value="ECO:0007669"/>
    <property type="project" value="InterPro"/>
</dbReference>
<dbReference type="GO" id="GO:0005737">
    <property type="term" value="C:cytoplasm"/>
    <property type="evidence" value="ECO:0007669"/>
    <property type="project" value="UniProtKB-SubCell"/>
</dbReference>
<dbReference type="FunFam" id="1.20.58.220:FF:000004">
    <property type="entry name" value="Phosphate-specific transport system accessory protein PhoU"/>
    <property type="match status" value="1"/>
</dbReference>
<sequence length="220" mass="25573">MEIIRGHFTRQLREVQEDLVNMTQAAKKMLQMSIESLQERDVAKAKEVISLDDIVDSYNYKIEDKCLRMIALQQPVAKDLRVIAAVMKIITDVERIGDYSIDIAKFSIRLADKPLFKPLIDVPKMADIVVKMLEETSATFIQKDLNVVQKVVEDDDKVDTLYRAVHEEVVNYIEKDPSVTRQAIWILMIARYLERIGDHITNITERIYYMETGEMIELHQ</sequence>
<comment type="subunit">
    <text evidence="3 8">Homodimer.</text>
</comment>
<dbReference type="SUPFAM" id="SSF109755">
    <property type="entry name" value="PhoU-like"/>
    <property type="match status" value="1"/>
</dbReference>
<dbReference type="NCBIfam" id="TIGR02135">
    <property type="entry name" value="phoU_full"/>
    <property type="match status" value="1"/>
</dbReference>
<dbReference type="PIRSF" id="PIRSF003107">
    <property type="entry name" value="PhoU"/>
    <property type="match status" value="1"/>
</dbReference>
<feature type="domain" description="PhoU" evidence="9">
    <location>
        <begin position="20"/>
        <end position="105"/>
    </location>
</feature>
<reference evidence="10" key="1">
    <citation type="submission" date="2017-02" db="EMBL/GenBank/DDBJ databases">
        <title>Delving into the versatile metabolic prowess of the omnipresent phylum Bacteroidetes.</title>
        <authorList>
            <person name="Nobu M.K."/>
            <person name="Mei R."/>
            <person name="Narihiro T."/>
            <person name="Kuroda K."/>
            <person name="Liu W.-T."/>
        </authorList>
    </citation>
    <scope>NUCLEOTIDE SEQUENCE</scope>
    <source>
        <strain evidence="10">ADurb.Bin276</strain>
    </source>
</reference>
<dbReference type="Proteomes" id="UP000485569">
    <property type="component" value="Unassembled WGS sequence"/>
</dbReference>
<dbReference type="Gene3D" id="1.20.58.220">
    <property type="entry name" value="Phosphate transport system protein phou homolog 2, domain 2"/>
    <property type="match status" value="1"/>
</dbReference>
<comment type="function">
    <text evidence="7 8">Plays a role in the regulation of phosphate uptake.</text>
</comment>
<evidence type="ECO:0000256" key="3">
    <source>
        <dbReference type="ARBA" id="ARBA00011738"/>
    </source>
</evidence>
<name>A0A1V5SUG3_9BACT</name>
<keyword evidence="6 8" id="KW-0592">Phosphate transport</keyword>
<keyword evidence="4 8" id="KW-0813">Transport</keyword>
<dbReference type="Pfam" id="PF01895">
    <property type="entry name" value="PhoU"/>
    <property type="match status" value="2"/>
</dbReference>
<dbReference type="PANTHER" id="PTHR42930">
    <property type="entry name" value="PHOSPHATE-SPECIFIC TRANSPORT SYSTEM ACCESSORY PROTEIN PHOU"/>
    <property type="match status" value="1"/>
</dbReference>
<evidence type="ECO:0000256" key="1">
    <source>
        <dbReference type="ARBA" id="ARBA00004496"/>
    </source>
</evidence>
<comment type="subcellular location">
    <subcellularLocation>
        <location evidence="1 8">Cytoplasm</location>
    </subcellularLocation>
</comment>
<keyword evidence="5 8" id="KW-0963">Cytoplasm</keyword>
<evidence type="ECO:0000256" key="8">
    <source>
        <dbReference type="PIRNR" id="PIRNR003107"/>
    </source>
</evidence>
<dbReference type="GO" id="GO:0006817">
    <property type="term" value="P:phosphate ion transport"/>
    <property type="evidence" value="ECO:0007669"/>
    <property type="project" value="UniProtKB-KW"/>
</dbReference>
<dbReference type="InterPro" id="IPR028366">
    <property type="entry name" value="PhoU"/>
</dbReference>
<protein>
    <recommendedName>
        <fullName evidence="8">Phosphate-specific transport system accessory protein PhoU</fullName>
    </recommendedName>
</protein>
<gene>
    <name evidence="10" type="ORF">BWY41_01218</name>
</gene>
<accession>A0A1V5SUG3</accession>
<evidence type="ECO:0000313" key="10">
    <source>
        <dbReference type="EMBL" id="OQA57893.1"/>
    </source>
</evidence>
<organism evidence="10">
    <name type="scientific">Candidatus Atribacter allofermentans</name>
    <dbReference type="NCBI Taxonomy" id="1852833"/>
    <lineage>
        <taxon>Bacteria</taxon>
        <taxon>Pseudomonadati</taxon>
        <taxon>Atribacterota</taxon>
        <taxon>Atribacteria</taxon>
        <taxon>Atribacterales</taxon>
        <taxon>Atribacteraceae</taxon>
        <taxon>Atribacter</taxon>
    </lineage>
</organism>
<comment type="similarity">
    <text evidence="2 8">Belongs to the PhoU family.</text>
</comment>
<dbReference type="AlphaFoldDB" id="A0A1V5SUG3"/>
<evidence type="ECO:0000256" key="4">
    <source>
        <dbReference type="ARBA" id="ARBA00022448"/>
    </source>
</evidence>
<feature type="domain" description="PhoU" evidence="9">
    <location>
        <begin position="123"/>
        <end position="207"/>
    </location>
</feature>
<proteinExistence type="inferred from homology"/>
<dbReference type="InterPro" id="IPR038078">
    <property type="entry name" value="PhoU-like_sf"/>
</dbReference>
<evidence type="ECO:0000256" key="5">
    <source>
        <dbReference type="ARBA" id="ARBA00022490"/>
    </source>
</evidence>
<evidence type="ECO:0000256" key="7">
    <source>
        <dbReference type="ARBA" id="ARBA00056181"/>
    </source>
</evidence>
<evidence type="ECO:0000256" key="2">
    <source>
        <dbReference type="ARBA" id="ARBA00008107"/>
    </source>
</evidence>
<dbReference type="GO" id="GO:0045936">
    <property type="term" value="P:negative regulation of phosphate metabolic process"/>
    <property type="evidence" value="ECO:0007669"/>
    <property type="project" value="InterPro"/>
</dbReference>